<evidence type="ECO:0000313" key="2">
    <source>
        <dbReference type="Proteomes" id="UP000310066"/>
    </source>
</evidence>
<reference evidence="1 2" key="1">
    <citation type="submission" date="2017-03" db="EMBL/GenBank/DDBJ databases">
        <title>Genomes of endolithic fungi from Antarctica.</title>
        <authorList>
            <person name="Coleine C."/>
            <person name="Masonjones S."/>
            <person name="Stajich J.E."/>
        </authorList>
    </citation>
    <scope>NUCLEOTIDE SEQUENCE [LARGE SCALE GENOMIC DNA]</scope>
    <source>
        <strain evidence="1 2">CCFEE 5311</strain>
    </source>
</reference>
<dbReference type="Proteomes" id="UP000310066">
    <property type="component" value="Unassembled WGS sequence"/>
</dbReference>
<sequence length="409" mass="45080">MYTTRFAVRSARAVRLNTAPIRRNVRSYADNAASSGGASTMQSPAVIGTISGLVGGSIACYVWYQASGMASAAKTAKQAKSYVDSATNQLKSTFKDITPDANESIQFLHETANKYARWLPGGKQYVDKVFEDLEIIRKNHGDEVDNIVREAYGELRDVSKQGMNLQTMSQSWDVLSKHLQRLAGLAGDAAQDIMKNHPQLKEKFGGSFDNLKQLGDQLGPEAKKQVDETWKQVSDILKEGFSFSSGEKIYQLVQDKQQQIRKLGDQAWHKGYEQLQPMLEKNPQVKKMLEENKDMLTSGNFAELSSAVTAAVTGGNTLQLEKYIVSAKEKAESSFSSGGGLSSMLSMVPQGGKILPQLQKLQQLAQQHGQEAEQIAKDTLSEIGQVLERRSKQVEGIIQKGKQEVQREG</sequence>
<organism evidence="1 2">
    <name type="scientific">Friedmanniomyces endolithicus</name>
    <dbReference type="NCBI Taxonomy" id="329885"/>
    <lineage>
        <taxon>Eukaryota</taxon>
        <taxon>Fungi</taxon>
        <taxon>Dikarya</taxon>
        <taxon>Ascomycota</taxon>
        <taxon>Pezizomycotina</taxon>
        <taxon>Dothideomycetes</taxon>
        <taxon>Dothideomycetidae</taxon>
        <taxon>Mycosphaerellales</taxon>
        <taxon>Teratosphaeriaceae</taxon>
        <taxon>Friedmanniomyces</taxon>
    </lineage>
</organism>
<dbReference type="OrthoDB" id="3883941at2759"/>
<gene>
    <name evidence="1" type="ORF">B0A54_02202</name>
</gene>
<dbReference type="AlphaFoldDB" id="A0A4U0VBN3"/>
<dbReference type="EMBL" id="NAJP01000008">
    <property type="protein sequence ID" value="TKA46371.1"/>
    <property type="molecule type" value="Genomic_DNA"/>
</dbReference>
<dbReference type="STRING" id="329885.A0A4U0VBN3"/>
<protein>
    <submittedName>
        <fullName evidence="1">Uncharacterized protein</fullName>
    </submittedName>
</protein>
<name>A0A4U0VBN3_9PEZI</name>
<evidence type="ECO:0000313" key="1">
    <source>
        <dbReference type="EMBL" id="TKA46371.1"/>
    </source>
</evidence>
<proteinExistence type="predicted"/>
<comment type="caution">
    <text evidence="1">The sequence shown here is derived from an EMBL/GenBank/DDBJ whole genome shotgun (WGS) entry which is preliminary data.</text>
</comment>
<accession>A0A4U0VBN3</accession>